<reference evidence="5 6" key="1">
    <citation type="submission" date="2017-06" db="EMBL/GenBank/DDBJ databases">
        <title>Ant-infecting Ophiocordyceps genomes reveal a high diversity of potential behavioral manipulation genes and a possible major role for enterotoxins.</title>
        <authorList>
            <person name="De Bekker C."/>
            <person name="Evans H.C."/>
            <person name="Brachmann A."/>
            <person name="Hughes D.P."/>
        </authorList>
    </citation>
    <scope>NUCLEOTIDE SEQUENCE [LARGE SCALE GENOMIC DNA]</scope>
    <source>
        <strain evidence="5 6">1348a</strain>
    </source>
</reference>
<feature type="region of interest" description="Disordered" evidence="1">
    <location>
        <begin position="222"/>
        <end position="252"/>
    </location>
</feature>
<keyword evidence="6" id="KW-1185">Reference proteome</keyword>
<feature type="domain" description="Vacuolar sorting protein Vps3844 C-terminal" evidence="4">
    <location>
        <begin position="272"/>
        <end position="370"/>
    </location>
</feature>
<feature type="signal peptide" evidence="3">
    <location>
        <begin position="1"/>
        <end position="17"/>
    </location>
</feature>
<sequence length="376" mass="39893">MKLCVGLSAAFAGLVAAAQNADVYVVPAPDVSTPGSAPTSLSPSMARLVLLQRLSPGGRGPYVSDFPTDTALEQIVSIVNRFGKAPPPLFAPSGTHDSSQLVVLLEGMSAAQMDEAAQAFKTEPTFTITNPPWGKAHDDLIRKDLRSLGVVNGNECSMAQAFNPLDECWGGKQAAVVRYKVDKDPDSLNHVLRRLSQLSQLGKAGEMETTFVLLPSTSRASSWSQQPSELRRRQAAEQVMASPDKSAQPAAPASWGLDKTLLMASGSRVASCFTSQESCVTATGNCSGHGTCLNKYPKEESSCFACHCLGTRTKSGSLTHWAGATCSKKDVSVAFWLFAGFTVAIVSVLWMAIYMLFDVGQEKLPGVIGAGVSRSK</sequence>
<gene>
    <name evidence="5" type="ORF">CDD82_424</name>
</gene>
<evidence type="ECO:0000259" key="4">
    <source>
        <dbReference type="Pfam" id="PF12955"/>
    </source>
</evidence>
<dbReference type="InterPro" id="IPR053065">
    <property type="entry name" value="Archenteron_Induction-Rel"/>
</dbReference>
<evidence type="ECO:0000256" key="3">
    <source>
        <dbReference type="SAM" id="SignalP"/>
    </source>
</evidence>
<feature type="transmembrane region" description="Helical" evidence="2">
    <location>
        <begin position="333"/>
        <end position="357"/>
    </location>
</feature>
<protein>
    <recommendedName>
        <fullName evidence="4">Vacuolar sorting protein Vps3844 C-terminal domain-containing protein</fullName>
    </recommendedName>
</protein>
<dbReference type="GO" id="GO:0005783">
    <property type="term" value="C:endoplasmic reticulum"/>
    <property type="evidence" value="ECO:0007669"/>
    <property type="project" value="TreeGrafter"/>
</dbReference>
<dbReference type="EMBL" id="NJEU01001099">
    <property type="protein sequence ID" value="PHH68587.1"/>
    <property type="molecule type" value="Genomic_DNA"/>
</dbReference>
<feature type="chain" id="PRO_5012880464" description="Vacuolar sorting protein Vps3844 C-terminal domain-containing protein" evidence="3">
    <location>
        <begin position="18"/>
        <end position="376"/>
    </location>
</feature>
<proteinExistence type="predicted"/>
<dbReference type="PANTHER" id="PTHR36853:SF1">
    <property type="entry name" value="DUF3844 DOMAIN-CONTAINING PROTEIN"/>
    <property type="match status" value="1"/>
</dbReference>
<evidence type="ECO:0000256" key="2">
    <source>
        <dbReference type="SAM" id="Phobius"/>
    </source>
</evidence>
<organism evidence="5 6">
    <name type="scientific">Ophiocordyceps australis</name>
    <dbReference type="NCBI Taxonomy" id="1399860"/>
    <lineage>
        <taxon>Eukaryota</taxon>
        <taxon>Fungi</taxon>
        <taxon>Dikarya</taxon>
        <taxon>Ascomycota</taxon>
        <taxon>Pezizomycotina</taxon>
        <taxon>Sordariomycetes</taxon>
        <taxon>Hypocreomycetidae</taxon>
        <taxon>Hypocreales</taxon>
        <taxon>Ophiocordycipitaceae</taxon>
        <taxon>Ophiocordyceps</taxon>
    </lineage>
</organism>
<name>A0A2C5YIK9_9HYPO</name>
<evidence type="ECO:0000313" key="6">
    <source>
        <dbReference type="Proteomes" id="UP000224854"/>
    </source>
</evidence>
<comment type="caution">
    <text evidence="5">The sequence shown here is derived from an EMBL/GenBank/DDBJ whole genome shotgun (WGS) entry which is preliminary data.</text>
</comment>
<dbReference type="Proteomes" id="UP000224854">
    <property type="component" value="Unassembled WGS sequence"/>
</dbReference>
<keyword evidence="3" id="KW-0732">Signal</keyword>
<dbReference type="AlphaFoldDB" id="A0A2C5YIK9"/>
<dbReference type="Pfam" id="PF12955">
    <property type="entry name" value="Vps3844_C"/>
    <property type="match status" value="1"/>
</dbReference>
<evidence type="ECO:0000256" key="1">
    <source>
        <dbReference type="SAM" id="MobiDB-lite"/>
    </source>
</evidence>
<dbReference type="OrthoDB" id="5583277at2759"/>
<accession>A0A2C5YIK9</accession>
<keyword evidence="2" id="KW-0812">Transmembrane</keyword>
<dbReference type="PANTHER" id="PTHR36853">
    <property type="entry name" value="EXPRESSED PROTEIN"/>
    <property type="match status" value="1"/>
</dbReference>
<keyword evidence="2" id="KW-1133">Transmembrane helix</keyword>
<dbReference type="InterPro" id="IPR024382">
    <property type="entry name" value="Vps3844_C"/>
</dbReference>
<keyword evidence="2" id="KW-0472">Membrane</keyword>
<evidence type="ECO:0000313" key="5">
    <source>
        <dbReference type="EMBL" id="PHH68587.1"/>
    </source>
</evidence>